<evidence type="ECO:0000256" key="6">
    <source>
        <dbReference type="ARBA" id="ARBA00022438"/>
    </source>
</evidence>
<evidence type="ECO:0000313" key="13">
    <source>
        <dbReference type="EMBL" id="KAK3692290.1"/>
    </source>
</evidence>
<dbReference type="CDD" id="cd01087">
    <property type="entry name" value="Prolidase"/>
    <property type="match status" value="1"/>
</dbReference>
<comment type="function">
    <text evidence="3">Catalyzes the removal of a penultimate prolyl residue from the N-termini of peptides.</text>
</comment>
<keyword evidence="10" id="KW-0464">Manganese</keyword>
<keyword evidence="6" id="KW-0645">Protease</keyword>
<dbReference type="GO" id="GO:0005739">
    <property type="term" value="C:mitochondrion"/>
    <property type="evidence" value="ECO:0007669"/>
    <property type="project" value="TreeGrafter"/>
</dbReference>
<evidence type="ECO:0000256" key="4">
    <source>
        <dbReference type="ARBA" id="ARBA00008766"/>
    </source>
</evidence>
<comment type="caution">
    <text evidence="13">The sequence shown here is derived from an EMBL/GenBank/DDBJ whole genome shotgun (WGS) entry which is preliminary data.</text>
</comment>
<evidence type="ECO:0000256" key="8">
    <source>
        <dbReference type="ARBA" id="ARBA00022801"/>
    </source>
</evidence>
<dbReference type="InterPro" id="IPR029149">
    <property type="entry name" value="Creatin/AminoP/Spt16_N"/>
</dbReference>
<gene>
    <name evidence="13" type="ORF">B0T22DRAFT_9459</name>
</gene>
<keyword evidence="9" id="KW-0482">Metalloprotease</keyword>
<keyword evidence="14" id="KW-1185">Reference proteome</keyword>
<comment type="cofactor">
    <cofactor evidence="2">
        <name>Mn(2+)</name>
        <dbReference type="ChEBI" id="CHEBI:29035"/>
    </cofactor>
</comment>
<reference evidence="13" key="1">
    <citation type="journal article" date="2023" name="Mol. Phylogenet. Evol.">
        <title>Genome-scale phylogeny and comparative genomics of the fungal order Sordariales.</title>
        <authorList>
            <person name="Hensen N."/>
            <person name="Bonometti L."/>
            <person name="Westerberg I."/>
            <person name="Brannstrom I.O."/>
            <person name="Guillou S."/>
            <person name="Cros-Aarteil S."/>
            <person name="Calhoun S."/>
            <person name="Haridas S."/>
            <person name="Kuo A."/>
            <person name="Mondo S."/>
            <person name="Pangilinan J."/>
            <person name="Riley R."/>
            <person name="LaButti K."/>
            <person name="Andreopoulos B."/>
            <person name="Lipzen A."/>
            <person name="Chen C."/>
            <person name="Yan M."/>
            <person name="Daum C."/>
            <person name="Ng V."/>
            <person name="Clum A."/>
            <person name="Steindorff A."/>
            <person name="Ohm R.A."/>
            <person name="Martin F."/>
            <person name="Silar P."/>
            <person name="Natvig D.O."/>
            <person name="Lalanne C."/>
            <person name="Gautier V."/>
            <person name="Ament-Velasquez S.L."/>
            <person name="Kruys A."/>
            <person name="Hutchinson M.I."/>
            <person name="Powell A.J."/>
            <person name="Barry K."/>
            <person name="Miller A.N."/>
            <person name="Grigoriev I.V."/>
            <person name="Debuchy R."/>
            <person name="Gladieux P."/>
            <person name="Hiltunen Thoren M."/>
            <person name="Johannesson H."/>
        </authorList>
    </citation>
    <scope>NUCLEOTIDE SEQUENCE</scope>
    <source>
        <strain evidence="13">CBS 314.62</strain>
    </source>
</reference>
<accession>A0AAE1CFB5</accession>
<dbReference type="AlphaFoldDB" id="A0AAE1CFB5"/>
<evidence type="ECO:0000256" key="11">
    <source>
        <dbReference type="ARBA" id="ARBA00030849"/>
    </source>
</evidence>
<proteinExistence type="inferred from homology"/>
<dbReference type="InterPro" id="IPR052433">
    <property type="entry name" value="X-Pro_dipept-like"/>
</dbReference>
<evidence type="ECO:0000256" key="10">
    <source>
        <dbReference type="ARBA" id="ARBA00023211"/>
    </source>
</evidence>
<dbReference type="InterPro" id="IPR007865">
    <property type="entry name" value="Aminopep_P_N"/>
</dbReference>
<comment type="similarity">
    <text evidence="4">Belongs to the peptidase M24B family.</text>
</comment>
<dbReference type="Pfam" id="PF00557">
    <property type="entry name" value="Peptidase_M24"/>
    <property type="match status" value="1"/>
</dbReference>
<keyword evidence="7" id="KW-0479">Metal-binding</keyword>
<dbReference type="SUPFAM" id="SSF55920">
    <property type="entry name" value="Creatinase/aminopeptidase"/>
    <property type="match status" value="1"/>
</dbReference>
<protein>
    <recommendedName>
        <fullName evidence="5">Xaa-Pro aminopeptidase</fullName>
        <ecNumber evidence="5">3.4.11.9</ecNumber>
    </recommendedName>
    <alternativeName>
        <fullName evidence="11">Aminoacylproline aminopeptidase</fullName>
    </alternativeName>
</protein>
<dbReference type="InterPro" id="IPR036005">
    <property type="entry name" value="Creatinase/aminopeptidase-like"/>
</dbReference>
<reference evidence="13" key="2">
    <citation type="submission" date="2023-06" db="EMBL/GenBank/DDBJ databases">
        <authorList>
            <consortium name="Lawrence Berkeley National Laboratory"/>
            <person name="Haridas S."/>
            <person name="Hensen N."/>
            <person name="Bonometti L."/>
            <person name="Westerberg I."/>
            <person name="Brannstrom I.O."/>
            <person name="Guillou S."/>
            <person name="Cros-Aarteil S."/>
            <person name="Calhoun S."/>
            <person name="Kuo A."/>
            <person name="Mondo S."/>
            <person name="Pangilinan J."/>
            <person name="Riley R."/>
            <person name="Labutti K."/>
            <person name="Andreopoulos B."/>
            <person name="Lipzen A."/>
            <person name="Chen C."/>
            <person name="Yanf M."/>
            <person name="Daum C."/>
            <person name="Ng V."/>
            <person name="Clum A."/>
            <person name="Steindorff A."/>
            <person name="Ohm R."/>
            <person name="Martin F."/>
            <person name="Silar P."/>
            <person name="Natvig D."/>
            <person name="Lalanne C."/>
            <person name="Gautier V."/>
            <person name="Ament-Velasquez S.L."/>
            <person name="Kruys A."/>
            <person name="Hutchinson M.I."/>
            <person name="Powell A.J."/>
            <person name="Barry K."/>
            <person name="Miller A.N."/>
            <person name="Grigoriev I.V."/>
            <person name="Debuchy R."/>
            <person name="Gladieux P."/>
            <person name="Thoren M.H."/>
            <person name="Johannesson H."/>
        </authorList>
    </citation>
    <scope>NUCLEOTIDE SEQUENCE</scope>
    <source>
        <strain evidence="13">CBS 314.62</strain>
    </source>
</reference>
<name>A0AAE1CFB5_9PEZI</name>
<comment type="catalytic activity">
    <reaction evidence="1">
        <text>Release of any N-terminal amino acid, including proline, that is linked to proline, even from a dipeptide or tripeptide.</text>
        <dbReference type="EC" id="3.4.11.9"/>
    </reaction>
</comment>
<dbReference type="InterPro" id="IPR000994">
    <property type="entry name" value="Pept_M24"/>
</dbReference>
<evidence type="ECO:0000256" key="1">
    <source>
        <dbReference type="ARBA" id="ARBA00001424"/>
    </source>
</evidence>
<dbReference type="Pfam" id="PF05195">
    <property type="entry name" value="AMP_N"/>
    <property type="match status" value="1"/>
</dbReference>
<dbReference type="Gene3D" id="3.90.230.10">
    <property type="entry name" value="Creatinase/methionine aminopeptidase superfamily"/>
    <property type="match status" value="1"/>
</dbReference>
<keyword evidence="6" id="KW-0031">Aminopeptidase</keyword>
<dbReference type="Gene3D" id="3.40.350.10">
    <property type="entry name" value="Creatinase/prolidase N-terminal domain"/>
    <property type="match status" value="1"/>
</dbReference>
<dbReference type="PANTHER" id="PTHR43226">
    <property type="entry name" value="XAA-PRO AMINOPEPTIDASE 3"/>
    <property type="match status" value="1"/>
</dbReference>
<dbReference type="SUPFAM" id="SSF53092">
    <property type="entry name" value="Creatinase/prolidase N-terminal domain"/>
    <property type="match status" value="1"/>
</dbReference>
<dbReference type="EMBL" id="JAULSO010000001">
    <property type="protein sequence ID" value="KAK3692290.1"/>
    <property type="molecule type" value="Genomic_DNA"/>
</dbReference>
<evidence type="ECO:0000256" key="5">
    <source>
        <dbReference type="ARBA" id="ARBA00012574"/>
    </source>
</evidence>
<feature type="domain" description="Aminopeptidase P N-terminal" evidence="12">
    <location>
        <begin position="89"/>
        <end position="226"/>
    </location>
</feature>
<dbReference type="GO" id="GO:0030145">
    <property type="term" value="F:manganese ion binding"/>
    <property type="evidence" value="ECO:0007669"/>
    <property type="project" value="InterPro"/>
</dbReference>
<dbReference type="GO" id="GO:0070006">
    <property type="term" value="F:metalloaminopeptidase activity"/>
    <property type="evidence" value="ECO:0007669"/>
    <property type="project" value="InterPro"/>
</dbReference>
<evidence type="ECO:0000256" key="2">
    <source>
        <dbReference type="ARBA" id="ARBA00001936"/>
    </source>
</evidence>
<dbReference type="Proteomes" id="UP001270362">
    <property type="component" value="Unassembled WGS sequence"/>
</dbReference>
<evidence type="ECO:0000256" key="9">
    <source>
        <dbReference type="ARBA" id="ARBA00023049"/>
    </source>
</evidence>
<organism evidence="13 14">
    <name type="scientific">Podospora appendiculata</name>
    <dbReference type="NCBI Taxonomy" id="314037"/>
    <lineage>
        <taxon>Eukaryota</taxon>
        <taxon>Fungi</taxon>
        <taxon>Dikarya</taxon>
        <taxon>Ascomycota</taxon>
        <taxon>Pezizomycotina</taxon>
        <taxon>Sordariomycetes</taxon>
        <taxon>Sordariomycetidae</taxon>
        <taxon>Sordariales</taxon>
        <taxon>Podosporaceae</taxon>
        <taxon>Podospora</taxon>
    </lineage>
</organism>
<sequence>MRLPRAAVRHFERHLRRQYQRPLQAVQTQLRASDAFSASSTSRGAASWSSSWWTGRSYATVSAADLEFGQPVHETHPHILKAGEITPGITAQEYADRRAQLAFSLPENGVAVLAAADLKYRSGAVFYAHRQESNFLYLTGFLEQDALAVIQRTGPALHDYLFHLFCRPKDARAEQWSGPWSGLQAAEDIFNADTAADIHQLETLLPPLLRGASRIYSDGPLTQNNNPTPLGAILRSLTTTTTAAAAATRIPTSPLQPLINQQRAIKSPAEIANMRHAGRVSGRALTAAMRQAWTLEKDLQSFLEYEFTNHGCSGPAYVPVVAGGPRGCMIHYVHNTAALAPGSMVLVDAGGEYGTYVTDITRTWPVDGKFSPAQKDLYEAVLRVQRMGVGLCRADAGMTLDGIHRATEAGLRDQLAQLGFDLAGDAMDVLFPHHVGHYVGLDVHDVPGYGRSVPLRKGHCVTVEPGVYVPDDERFPAHFRGLAVRIEDSVCVDADSPYVLTTEAVKEVDDIEALRS</sequence>
<evidence type="ECO:0000256" key="3">
    <source>
        <dbReference type="ARBA" id="ARBA00002443"/>
    </source>
</evidence>
<evidence type="ECO:0000256" key="7">
    <source>
        <dbReference type="ARBA" id="ARBA00022723"/>
    </source>
</evidence>
<dbReference type="PANTHER" id="PTHR43226:SF4">
    <property type="entry name" value="XAA-PRO AMINOPEPTIDASE 3"/>
    <property type="match status" value="1"/>
</dbReference>
<dbReference type="EC" id="3.4.11.9" evidence="5"/>
<dbReference type="SMART" id="SM01011">
    <property type="entry name" value="AMP_N"/>
    <property type="match status" value="1"/>
</dbReference>
<keyword evidence="8" id="KW-0378">Hydrolase</keyword>
<evidence type="ECO:0000259" key="12">
    <source>
        <dbReference type="SMART" id="SM01011"/>
    </source>
</evidence>
<evidence type="ECO:0000313" key="14">
    <source>
        <dbReference type="Proteomes" id="UP001270362"/>
    </source>
</evidence>
<dbReference type="GO" id="GO:0006508">
    <property type="term" value="P:proteolysis"/>
    <property type="evidence" value="ECO:0007669"/>
    <property type="project" value="TreeGrafter"/>
</dbReference>